<dbReference type="FunFam" id="2.40.420.20:FF:000001">
    <property type="entry name" value="Efflux RND transporter periplasmic adaptor subunit"/>
    <property type="match status" value="1"/>
</dbReference>
<comment type="subcellular location">
    <subcellularLocation>
        <location evidence="1">Cell envelope</location>
    </subcellularLocation>
</comment>
<sequence>MKKSNRHLAKPSVIPTDRYESACNPGPRRYLLRRRKGKPVRLALSFLGLSLLAGCSGEQAPPAPPPPQVTVATPVQREVVDWDDYTGRFVAPQDVEIRPRVNGVVTAIHFRDGQDVRQGAPLFTIDPRPYRAALAQAQAQATRANAALSNARQVTARSRKLASAQAVSTEELEANIAAERTAAADLAAARASIDNAQLNLSFTTVRAPFSGRMSDRKVSIGDSVADGQTILTRIVSLDPIWFEFEGAESFYLKNLRQDQRGERGSSRTTANPVQIQLADESEYRWVGRMEFLDNAVDPNSGTIRAHAVVQNPNRFLTPGMFGRARLLGSGTYKAMLIPDEAIVTDQTRRLVYVVGNDNKAAPRPVEVGATVEGLRIIRDGLAPTDRVVITGVGRLQPGAPVSPVKGVIKADPTKQAAPTAPTVEPASGQATVR</sequence>
<feature type="region of interest" description="Disordered" evidence="3">
    <location>
        <begin position="410"/>
        <end position="433"/>
    </location>
</feature>
<evidence type="ECO:0000256" key="3">
    <source>
        <dbReference type="SAM" id="MobiDB-lite"/>
    </source>
</evidence>
<dbReference type="InterPro" id="IPR058624">
    <property type="entry name" value="MdtA-like_HH"/>
</dbReference>
<dbReference type="Pfam" id="PF25876">
    <property type="entry name" value="HH_MFP_RND"/>
    <property type="match status" value="1"/>
</dbReference>
<dbReference type="OrthoDB" id="9816569at2"/>
<feature type="domain" description="Multidrug resistance protein MdtA-like barrel-sandwich hybrid" evidence="5">
    <location>
        <begin position="94"/>
        <end position="229"/>
    </location>
</feature>
<evidence type="ECO:0000313" key="9">
    <source>
        <dbReference type="Proteomes" id="UP000306147"/>
    </source>
</evidence>
<dbReference type="Gene3D" id="1.10.287.470">
    <property type="entry name" value="Helix hairpin bin"/>
    <property type="match status" value="1"/>
</dbReference>
<evidence type="ECO:0000259" key="5">
    <source>
        <dbReference type="Pfam" id="PF25917"/>
    </source>
</evidence>
<proteinExistence type="inferred from homology"/>
<accession>A0A4S1XJ79</accession>
<feature type="domain" description="Multidrug resistance protein MdtA-like C-terminal permuted SH3" evidence="7">
    <location>
        <begin position="334"/>
        <end position="394"/>
    </location>
</feature>
<comment type="similarity">
    <text evidence="2">Belongs to the membrane fusion protein (MFP) (TC 8.A.1) family.</text>
</comment>
<feature type="domain" description="Multidrug resistance protein MdtA-like alpha-helical hairpin" evidence="4">
    <location>
        <begin position="134"/>
        <end position="203"/>
    </location>
</feature>
<keyword evidence="9" id="KW-1185">Reference proteome</keyword>
<comment type="caution">
    <text evidence="8">The sequence shown here is derived from an EMBL/GenBank/DDBJ whole genome shotgun (WGS) entry which is preliminary data.</text>
</comment>
<dbReference type="AlphaFoldDB" id="A0A4S1XJ79"/>
<evidence type="ECO:0000313" key="8">
    <source>
        <dbReference type="EMBL" id="TGX56165.1"/>
    </source>
</evidence>
<dbReference type="Pfam" id="PF25944">
    <property type="entry name" value="Beta-barrel_RND"/>
    <property type="match status" value="1"/>
</dbReference>
<dbReference type="InterPro" id="IPR058625">
    <property type="entry name" value="MdtA-like_BSH"/>
</dbReference>
<feature type="domain" description="Multidrug resistance protein MdtA-like beta-barrel" evidence="6">
    <location>
        <begin position="255"/>
        <end position="326"/>
    </location>
</feature>
<dbReference type="PANTHER" id="PTHR30158">
    <property type="entry name" value="ACRA/E-RELATED COMPONENT OF DRUG EFFLUX TRANSPORTER"/>
    <property type="match status" value="1"/>
</dbReference>
<dbReference type="SUPFAM" id="SSF111369">
    <property type="entry name" value="HlyD-like secretion proteins"/>
    <property type="match status" value="1"/>
</dbReference>
<evidence type="ECO:0000259" key="7">
    <source>
        <dbReference type="Pfam" id="PF25967"/>
    </source>
</evidence>
<organism evidence="8 9">
    <name type="scientific">Sphingomonas gei</name>
    <dbReference type="NCBI Taxonomy" id="1395960"/>
    <lineage>
        <taxon>Bacteria</taxon>
        <taxon>Pseudomonadati</taxon>
        <taxon>Pseudomonadota</taxon>
        <taxon>Alphaproteobacteria</taxon>
        <taxon>Sphingomonadales</taxon>
        <taxon>Sphingomonadaceae</taxon>
        <taxon>Sphingomonas</taxon>
    </lineage>
</organism>
<dbReference type="GO" id="GO:0022857">
    <property type="term" value="F:transmembrane transporter activity"/>
    <property type="evidence" value="ECO:0007669"/>
    <property type="project" value="InterPro"/>
</dbReference>
<dbReference type="NCBIfam" id="TIGR01730">
    <property type="entry name" value="RND_mfp"/>
    <property type="match status" value="1"/>
</dbReference>
<dbReference type="GO" id="GO:0046677">
    <property type="term" value="P:response to antibiotic"/>
    <property type="evidence" value="ECO:0007669"/>
    <property type="project" value="TreeGrafter"/>
</dbReference>
<dbReference type="Proteomes" id="UP000306147">
    <property type="component" value="Unassembled WGS sequence"/>
</dbReference>
<dbReference type="GO" id="GO:0005886">
    <property type="term" value="C:plasma membrane"/>
    <property type="evidence" value="ECO:0007669"/>
    <property type="project" value="TreeGrafter"/>
</dbReference>
<dbReference type="PANTHER" id="PTHR30158:SF10">
    <property type="entry name" value="CATION EFFLUX PUMP"/>
    <property type="match status" value="1"/>
</dbReference>
<name>A0A4S1XJ79_9SPHN</name>
<dbReference type="EMBL" id="SRXT01000001">
    <property type="protein sequence ID" value="TGX56165.1"/>
    <property type="molecule type" value="Genomic_DNA"/>
</dbReference>
<dbReference type="InterPro" id="IPR058626">
    <property type="entry name" value="MdtA-like_b-barrel"/>
</dbReference>
<dbReference type="Pfam" id="PF25917">
    <property type="entry name" value="BSH_RND"/>
    <property type="match status" value="1"/>
</dbReference>
<dbReference type="InterPro" id="IPR006143">
    <property type="entry name" value="RND_pump_MFP"/>
</dbReference>
<dbReference type="Gene3D" id="2.40.30.170">
    <property type="match status" value="1"/>
</dbReference>
<evidence type="ECO:0000256" key="1">
    <source>
        <dbReference type="ARBA" id="ARBA00004196"/>
    </source>
</evidence>
<dbReference type="Gene3D" id="2.40.420.20">
    <property type="match status" value="1"/>
</dbReference>
<dbReference type="GO" id="GO:0030313">
    <property type="term" value="C:cell envelope"/>
    <property type="evidence" value="ECO:0007669"/>
    <property type="project" value="UniProtKB-SubCell"/>
</dbReference>
<evidence type="ECO:0000259" key="4">
    <source>
        <dbReference type="Pfam" id="PF25876"/>
    </source>
</evidence>
<dbReference type="Pfam" id="PF25967">
    <property type="entry name" value="RND-MFP_C"/>
    <property type="match status" value="1"/>
</dbReference>
<gene>
    <name evidence="8" type="ORF">E5A73_03450</name>
</gene>
<reference evidence="8 9" key="1">
    <citation type="submission" date="2019-04" db="EMBL/GenBank/DDBJ databases">
        <title>Sphingomonas psychrotolerans sp. nov., isolated from soil in the Tianshan Mountains, Xinjiang, China.</title>
        <authorList>
            <person name="Luo Y."/>
            <person name="Sheng H."/>
        </authorList>
    </citation>
    <scope>NUCLEOTIDE SEQUENCE [LARGE SCALE GENOMIC DNA]</scope>
    <source>
        <strain evidence="8 9">ZFGT-11</strain>
    </source>
</reference>
<evidence type="ECO:0000256" key="2">
    <source>
        <dbReference type="ARBA" id="ARBA00009477"/>
    </source>
</evidence>
<protein>
    <submittedName>
        <fullName evidence="8">Efflux RND transporter periplasmic adaptor subunit</fullName>
    </submittedName>
</protein>
<dbReference type="Gene3D" id="2.40.50.100">
    <property type="match status" value="1"/>
</dbReference>
<evidence type="ECO:0000259" key="6">
    <source>
        <dbReference type="Pfam" id="PF25944"/>
    </source>
</evidence>
<dbReference type="InterPro" id="IPR058627">
    <property type="entry name" value="MdtA-like_C"/>
</dbReference>